<dbReference type="InterPro" id="IPR017441">
    <property type="entry name" value="Protein_kinase_ATP_BS"/>
</dbReference>
<keyword evidence="8" id="KW-0418">Kinase</keyword>
<dbReference type="InterPro" id="IPR051931">
    <property type="entry name" value="PAK3-like"/>
</dbReference>
<evidence type="ECO:0000256" key="2">
    <source>
        <dbReference type="ARBA" id="ARBA00008874"/>
    </source>
</evidence>
<dbReference type="RefSeq" id="XP_013237062.1">
    <property type="nucleotide sequence ID" value="XM_013381608.1"/>
</dbReference>
<dbReference type="PROSITE" id="PS50003">
    <property type="entry name" value="PH_DOMAIN"/>
    <property type="match status" value="1"/>
</dbReference>
<evidence type="ECO:0000256" key="10">
    <source>
        <dbReference type="ARBA" id="ARBA00022842"/>
    </source>
</evidence>
<dbReference type="Proteomes" id="UP000029725">
    <property type="component" value="Unassembled WGS sequence"/>
</dbReference>
<keyword evidence="10" id="KW-0460">Magnesium</keyword>
<evidence type="ECO:0000313" key="18">
    <source>
        <dbReference type="EMBL" id="KGG50617.1"/>
    </source>
</evidence>
<evidence type="ECO:0000256" key="1">
    <source>
        <dbReference type="ARBA" id="ARBA00001946"/>
    </source>
</evidence>
<evidence type="ECO:0000259" key="17">
    <source>
        <dbReference type="PROSITE" id="PS50108"/>
    </source>
</evidence>
<keyword evidence="5" id="KW-0808">Transferase</keyword>
<feature type="domain" description="CRIB" evidence="17">
    <location>
        <begin position="107"/>
        <end position="120"/>
    </location>
</feature>
<feature type="compositionally biased region" description="Basic and acidic residues" evidence="14">
    <location>
        <begin position="169"/>
        <end position="182"/>
    </location>
</feature>
<dbReference type="PANTHER" id="PTHR45832:SF22">
    <property type="entry name" value="SERINE_THREONINE-PROTEIN KINASE SAMKA-RELATED"/>
    <property type="match status" value="1"/>
</dbReference>
<dbReference type="InterPro" id="IPR008271">
    <property type="entry name" value="Ser/Thr_kinase_AS"/>
</dbReference>
<dbReference type="InterPro" id="IPR033923">
    <property type="entry name" value="PAK_BD"/>
</dbReference>
<dbReference type="HOGENOM" id="CLU_000288_26_2_1"/>
<dbReference type="OrthoDB" id="248923at2759"/>
<dbReference type="Pfam" id="PF00169">
    <property type="entry name" value="PH"/>
    <property type="match status" value="1"/>
</dbReference>
<dbReference type="GeneID" id="25260495"/>
<reference evidence="18 19" key="1">
    <citation type="submission" date="2014-04" db="EMBL/GenBank/DDBJ databases">
        <title>A new species of microsporidia sheds light on the evolution of extreme parasitism.</title>
        <authorList>
            <person name="Haag K.L."/>
            <person name="James T.Y."/>
            <person name="Larsson R."/>
            <person name="Schaer T.M."/>
            <person name="Refardt D."/>
            <person name="Pombert J.-F."/>
            <person name="Ebert D."/>
        </authorList>
    </citation>
    <scope>NUCLEOTIDE SEQUENCE [LARGE SCALE GENOMIC DNA]</scope>
    <source>
        <strain evidence="18 19">UGP3</strain>
        <tissue evidence="18">Spores</tissue>
    </source>
</reference>
<keyword evidence="19" id="KW-1185">Reference proteome</keyword>
<dbReference type="EMBL" id="JMKJ01000570">
    <property type="protein sequence ID" value="KGG50617.1"/>
    <property type="molecule type" value="Genomic_DNA"/>
</dbReference>
<dbReference type="InterPro" id="IPR000719">
    <property type="entry name" value="Prot_kinase_dom"/>
</dbReference>
<dbReference type="FunFam" id="1.10.510.10:FF:000768">
    <property type="entry name" value="Non-specific serine/threonine protein kinase"/>
    <property type="match status" value="1"/>
</dbReference>
<dbReference type="InterPro" id="IPR011993">
    <property type="entry name" value="PH-like_dom_sf"/>
</dbReference>
<evidence type="ECO:0000256" key="14">
    <source>
        <dbReference type="SAM" id="MobiDB-lite"/>
    </source>
</evidence>
<dbReference type="GO" id="GO:0004674">
    <property type="term" value="F:protein serine/threonine kinase activity"/>
    <property type="evidence" value="ECO:0007669"/>
    <property type="project" value="UniProtKB-KW"/>
</dbReference>
<comment type="caution">
    <text evidence="18">The sequence shown here is derived from an EMBL/GenBank/DDBJ whole genome shotgun (WGS) entry which is preliminary data.</text>
</comment>
<dbReference type="SUPFAM" id="SSF50729">
    <property type="entry name" value="PH domain-like"/>
    <property type="match status" value="1"/>
</dbReference>
<keyword evidence="7 13" id="KW-0547">Nucleotide-binding</keyword>
<dbReference type="PROSITE" id="PS00108">
    <property type="entry name" value="PROTEIN_KINASE_ST"/>
    <property type="match status" value="1"/>
</dbReference>
<keyword evidence="9 13" id="KW-0067">ATP-binding</keyword>
<evidence type="ECO:0000256" key="9">
    <source>
        <dbReference type="ARBA" id="ARBA00022840"/>
    </source>
</evidence>
<dbReference type="Pfam" id="PF00069">
    <property type="entry name" value="Pkinase"/>
    <property type="match status" value="1"/>
</dbReference>
<evidence type="ECO:0000256" key="13">
    <source>
        <dbReference type="PROSITE-ProRule" id="PRU10141"/>
    </source>
</evidence>
<dbReference type="FunFam" id="3.90.810.10:FF:000005">
    <property type="entry name" value="Non-specific serine/threonine protein kinase"/>
    <property type="match status" value="1"/>
</dbReference>
<dbReference type="VEuPathDB" id="MicrosporidiaDB:DI09_61p40"/>
<protein>
    <recommendedName>
        <fullName evidence="3">non-specific serine/threonine protein kinase</fullName>
        <ecNumber evidence="3">2.7.11.1</ecNumber>
    </recommendedName>
</protein>
<evidence type="ECO:0000259" key="15">
    <source>
        <dbReference type="PROSITE" id="PS50003"/>
    </source>
</evidence>
<dbReference type="Gene3D" id="3.90.810.10">
    <property type="entry name" value="CRIB domain"/>
    <property type="match status" value="1"/>
</dbReference>
<dbReference type="PROSITE" id="PS00107">
    <property type="entry name" value="PROTEIN_KINASE_ATP"/>
    <property type="match status" value="1"/>
</dbReference>
<evidence type="ECO:0000259" key="16">
    <source>
        <dbReference type="PROSITE" id="PS50011"/>
    </source>
</evidence>
<comment type="similarity">
    <text evidence="2">Belongs to the protein kinase superfamily. STE Ser/Thr protein kinase family. STE20 subfamily.</text>
</comment>
<dbReference type="SMART" id="SM00220">
    <property type="entry name" value="S_TKc"/>
    <property type="match status" value="1"/>
</dbReference>
<evidence type="ECO:0000256" key="3">
    <source>
        <dbReference type="ARBA" id="ARBA00012513"/>
    </source>
</evidence>
<name>A0A098VNG4_9MICR</name>
<dbReference type="SMART" id="SM00233">
    <property type="entry name" value="PH"/>
    <property type="match status" value="1"/>
</dbReference>
<evidence type="ECO:0000256" key="5">
    <source>
        <dbReference type="ARBA" id="ARBA00022679"/>
    </source>
</evidence>
<evidence type="ECO:0000256" key="6">
    <source>
        <dbReference type="ARBA" id="ARBA00022723"/>
    </source>
</evidence>
<dbReference type="PANTHER" id="PTHR45832">
    <property type="entry name" value="SERINE/THREONINE-PROTEIN KINASE SAMKA-RELATED-RELATED"/>
    <property type="match status" value="1"/>
</dbReference>
<organism evidence="18 19">
    <name type="scientific">Mitosporidium daphniae</name>
    <dbReference type="NCBI Taxonomy" id="1485682"/>
    <lineage>
        <taxon>Eukaryota</taxon>
        <taxon>Fungi</taxon>
        <taxon>Fungi incertae sedis</taxon>
        <taxon>Microsporidia</taxon>
        <taxon>Mitosporidium</taxon>
    </lineage>
</organism>
<dbReference type="PROSITE" id="PS50011">
    <property type="entry name" value="PROTEIN_KINASE_DOM"/>
    <property type="match status" value="1"/>
</dbReference>
<feature type="region of interest" description="Disordered" evidence="14">
    <location>
        <begin position="169"/>
        <end position="203"/>
    </location>
</feature>
<dbReference type="Gene3D" id="3.30.200.20">
    <property type="entry name" value="Phosphorylase Kinase, domain 1"/>
    <property type="match status" value="1"/>
</dbReference>
<comment type="catalytic activity">
    <reaction evidence="11">
        <text>L-threonyl-[protein] + ATP = O-phospho-L-threonyl-[protein] + ADP + H(+)</text>
        <dbReference type="Rhea" id="RHEA:46608"/>
        <dbReference type="Rhea" id="RHEA-COMP:11060"/>
        <dbReference type="Rhea" id="RHEA-COMP:11605"/>
        <dbReference type="ChEBI" id="CHEBI:15378"/>
        <dbReference type="ChEBI" id="CHEBI:30013"/>
        <dbReference type="ChEBI" id="CHEBI:30616"/>
        <dbReference type="ChEBI" id="CHEBI:61977"/>
        <dbReference type="ChEBI" id="CHEBI:456216"/>
        <dbReference type="EC" id="2.7.11.1"/>
    </reaction>
</comment>
<dbReference type="GO" id="GO:0046872">
    <property type="term" value="F:metal ion binding"/>
    <property type="evidence" value="ECO:0007669"/>
    <property type="project" value="UniProtKB-KW"/>
</dbReference>
<feature type="binding site" evidence="13">
    <location>
        <position position="263"/>
    </location>
    <ligand>
        <name>ATP</name>
        <dbReference type="ChEBI" id="CHEBI:30616"/>
    </ligand>
</feature>
<comment type="cofactor">
    <cofactor evidence="1">
        <name>Mg(2+)</name>
        <dbReference type="ChEBI" id="CHEBI:18420"/>
    </cofactor>
</comment>
<dbReference type="CDD" id="cd01093">
    <property type="entry name" value="CRIB_PAK_like"/>
    <property type="match status" value="1"/>
</dbReference>
<dbReference type="InterPro" id="IPR001849">
    <property type="entry name" value="PH_domain"/>
</dbReference>
<dbReference type="PROSITE" id="PS50108">
    <property type="entry name" value="CRIB"/>
    <property type="match status" value="1"/>
</dbReference>
<sequence>MGISSIIEGQVYMKERRSFFRENWNKKYLVLRESTLGIHKDKSDTNAVFVLLLNDVINIDRRSNRPYCLELQLASLKRSMMFAFDSEEEMVKWMNSLKKYCSKLACVSGPTSFRHNLHIGFDPNTGSFTGLPESWKRMLKASSITKEDIESNPDVVLDVLEFYTKEQHADAQAGVEKEEKPKPSSPDLHMKSPGSSPEFDSTHDSMVKVPVADELPYMVALRQLCTPGNPAEIYTKLKRIGQGASGEVFVGQEKKTGALVAIKQMDMRYQQKPALIINEISILKASHHPNIVNYLDSYLMGSQLWLIIEYMEGGALTELLEYRGNLDEPDIATISNEIIKGLHHLHSRSIIHRDIKSDNILLGAGGQVKISDFGFCAELSADRRKRATMVGTPYWMAPEIIKQKRYDASVDVWSLGIMMIEMIEGEPPYLSEEPLKALYLIATNGSPTLRHPERMSAPLIQFVDSCLKVNVATRAKTQDLLRHPFLVKNSRDSKTLIPLFSSIIKEGLIS</sequence>
<comment type="catalytic activity">
    <reaction evidence="12">
        <text>L-seryl-[protein] + ATP = O-phospho-L-seryl-[protein] + ADP + H(+)</text>
        <dbReference type="Rhea" id="RHEA:17989"/>
        <dbReference type="Rhea" id="RHEA-COMP:9863"/>
        <dbReference type="Rhea" id="RHEA-COMP:11604"/>
        <dbReference type="ChEBI" id="CHEBI:15378"/>
        <dbReference type="ChEBI" id="CHEBI:29999"/>
        <dbReference type="ChEBI" id="CHEBI:30616"/>
        <dbReference type="ChEBI" id="CHEBI:83421"/>
        <dbReference type="ChEBI" id="CHEBI:456216"/>
        <dbReference type="EC" id="2.7.11.1"/>
    </reaction>
</comment>
<proteinExistence type="inferred from homology"/>
<gene>
    <name evidence="18" type="ORF">DI09_61p40</name>
</gene>
<dbReference type="GO" id="GO:0106310">
    <property type="term" value="F:protein serine kinase activity"/>
    <property type="evidence" value="ECO:0007669"/>
    <property type="project" value="RHEA"/>
</dbReference>
<dbReference type="CDD" id="cd06614">
    <property type="entry name" value="STKc_PAK"/>
    <property type="match status" value="1"/>
</dbReference>
<dbReference type="SMART" id="SM00285">
    <property type="entry name" value="PBD"/>
    <property type="match status" value="1"/>
</dbReference>
<evidence type="ECO:0000256" key="4">
    <source>
        <dbReference type="ARBA" id="ARBA00022527"/>
    </source>
</evidence>
<dbReference type="InterPro" id="IPR011009">
    <property type="entry name" value="Kinase-like_dom_sf"/>
</dbReference>
<keyword evidence="6" id="KW-0479">Metal-binding</keyword>
<feature type="domain" description="PH" evidence="15">
    <location>
        <begin position="4"/>
        <end position="102"/>
    </location>
</feature>
<dbReference type="GO" id="GO:0005524">
    <property type="term" value="F:ATP binding"/>
    <property type="evidence" value="ECO:0007669"/>
    <property type="project" value="UniProtKB-UniRule"/>
</dbReference>
<evidence type="ECO:0000256" key="8">
    <source>
        <dbReference type="ARBA" id="ARBA00022777"/>
    </source>
</evidence>
<dbReference type="Gene3D" id="1.10.510.10">
    <property type="entry name" value="Transferase(Phosphotransferase) domain 1"/>
    <property type="match status" value="1"/>
</dbReference>
<dbReference type="SUPFAM" id="SSF56112">
    <property type="entry name" value="Protein kinase-like (PK-like)"/>
    <property type="match status" value="1"/>
</dbReference>
<evidence type="ECO:0000256" key="11">
    <source>
        <dbReference type="ARBA" id="ARBA00047899"/>
    </source>
</evidence>
<dbReference type="AlphaFoldDB" id="A0A098VNG4"/>
<accession>A0A098VNG4</accession>
<dbReference type="InterPro" id="IPR036936">
    <property type="entry name" value="CRIB_dom_sf"/>
</dbReference>
<evidence type="ECO:0000256" key="12">
    <source>
        <dbReference type="ARBA" id="ARBA00048679"/>
    </source>
</evidence>
<feature type="domain" description="Protein kinase" evidence="16">
    <location>
        <begin position="234"/>
        <end position="486"/>
    </location>
</feature>
<keyword evidence="4" id="KW-0723">Serine/threonine-protein kinase</keyword>
<dbReference type="Gene3D" id="2.30.29.30">
    <property type="entry name" value="Pleckstrin-homology domain (PH domain)/Phosphotyrosine-binding domain (PTB)"/>
    <property type="match status" value="1"/>
</dbReference>
<dbReference type="EC" id="2.7.11.1" evidence="3"/>
<evidence type="ECO:0000313" key="19">
    <source>
        <dbReference type="Proteomes" id="UP000029725"/>
    </source>
</evidence>
<evidence type="ECO:0000256" key="7">
    <source>
        <dbReference type="ARBA" id="ARBA00022741"/>
    </source>
</evidence>
<dbReference type="InterPro" id="IPR000095">
    <property type="entry name" value="CRIB_dom"/>
</dbReference>
<dbReference type="Pfam" id="PF00786">
    <property type="entry name" value="PBD"/>
    <property type="match status" value="1"/>
</dbReference>